<evidence type="ECO:0000256" key="3">
    <source>
        <dbReference type="ARBA" id="ARBA00023212"/>
    </source>
</evidence>
<feature type="compositionally biased region" description="Basic and acidic residues" evidence="5">
    <location>
        <begin position="391"/>
        <end position="408"/>
    </location>
</feature>
<dbReference type="GO" id="GO:0005886">
    <property type="term" value="C:plasma membrane"/>
    <property type="evidence" value="ECO:0007669"/>
    <property type="project" value="Ensembl"/>
</dbReference>
<dbReference type="PANTHER" id="PTHR46756">
    <property type="entry name" value="TRANSGELIN"/>
    <property type="match status" value="1"/>
</dbReference>
<evidence type="ECO:0000313" key="8">
    <source>
        <dbReference type="EMBL" id="KAF6298596.1"/>
    </source>
</evidence>
<keyword evidence="2" id="KW-0963">Cytoplasm</keyword>
<dbReference type="PROSITE" id="PS50021">
    <property type="entry name" value="CH"/>
    <property type="match status" value="1"/>
</dbReference>
<dbReference type="EMBL" id="JACAGC010000020">
    <property type="protein sequence ID" value="KAF6298596.1"/>
    <property type="molecule type" value="Genomic_DNA"/>
</dbReference>
<dbReference type="CDD" id="cd21268">
    <property type="entry name" value="CH_GAS2L1_2"/>
    <property type="match status" value="1"/>
</dbReference>
<dbReference type="GO" id="GO:0060296">
    <property type="term" value="P:regulation of cilium beat frequency involved in ciliary motility"/>
    <property type="evidence" value="ECO:0007669"/>
    <property type="project" value="Ensembl"/>
</dbReference>
<keyword evidence="10" id="KW-1185">Reference proteome</keyword>
<dbReference type="GO" id="GO:1904825">
    <property type="term" value="P:protein localization to microtubule plus-end"/>
    <property type="evidence" value="ECO:0007669"/>
    <property type="project" value="Ensembl"/>
</dbReference>
<dbReference type="KEGG" id="rfq:117013515"/>
<evidence type="ECO:0000313" key="11">
    <source>
        <dbReference type="Proteomes" id="UP000585614"/>
    </source>
</evidence>
<feature type="compositionally biased region" description="Basic and acidic residues" evidence="5">
    <location>
        <begin position="836"/>
        <end position="846"/>
    </location>
</feature>
<evidence type="ECO:0000256" key="1">
    <source>
        <dbReference type="ARBA" id="ARBA00004529"/>
    </source>
</evidence>
<dbReference type="SMART" id="SM00243">
    <property type="entry name" value="GAS2"/>
    <property type="match status" value="1"/>
</dbReference>
<dbReference type="GO" id="GO:0051015">
    <property type="term" value="F:actin filament binding"/>
    <property type="evidence" value="ECO:0007669"/>
    <property type="project" value="TreeGrafter"/>
</dbReference>
<dbReference type="PANTHER" id="PTHR46756:SF14">
    <property type="entry name" value="GAS2-LIKE PROTEIN 2"/>
    <property type="match status" value="1"/>
</dbReference>
<dbReference type="Pfam" id="PF00307">
    <property type="entry name" value="CH"/>
    <property type="match status" value="1"/>
</dbReference>
<dbReference type="FunFam" id="1.10.418.10:FF:000047">
    <property type="entry name" value="Growth arrest specific 2 like 1"/>
    <property type="match status" value="1"/>
</dbReference>
<feature type="region of interest" description="Disordered" evidence="5">
    <location>
        <begin position="308"/>
        <end position="346"/>
    </location>
</feature>
<dbReference type="PROSITE" id="PS51460">
    <property type="entry name" value="GAR"/>
    <property type="match status" value="1"/>
</dbReference>
<dbReference type="GO" id="GO:0008017">
    <property type="term" value="F:microtubule binding"/>
    <property type="evidence" value="ECO:0007669"/>
    <property type="project" value="InterPro"/>
</dbReference>
<feature type="region of interest" description="Disordered" evidence="5">
    <location>
        <begin position="677"/>
        <end position="879"/>
    </location>
</feature>
<dbReference type="SUPFAM" id="SSF143575">
    <property type="entry name" value="GAS2 domain-like"/>
    <property type="match status" value="1"/>
</dbReference>
<reference evidence="8 11" key="4">
    <citation type="journal article" date="2020" name="Nature">
        <title>Six reference-quality genomes reveal evolution of bat adaptations.</title>
        <authorList>
            <person name="Jebb D."/>
            <person name="Huang Z."/>
            <person name="Pippel M."/>
            <person name="Hughes G.M."/>
            <person name="Lavrichenko K."/>
            <person name="Devanna P."/>
            <person name="Winkler S."/>
            <person name="Jermiin L.S."/>
            <person name="Skirmuntt E.C."/>
            <person name="Katzourakis A."/>
            <person name="Burkitt-Gray L."/>
            <person name="Ray D.A."/>
            <person name="Sullivan K.A.M."/>
            <person name="Roscito J.G."/>
            <person name="Kirilenko B.M."/>
            <person name="Davalos L.M."/>
            <person name="Corthals A.P."/>
            <person name="Power M.L."/>
            <person name="Jones G."/>
            <person name="Ransome R.D."/>
            <person name="Dechmann D.K.N."/>
            <person name="Locatelli A.G."/>
            <person name="Puechmaille S.J."/>
            <person name="Fedrigo O."/>
            <person name="Jarvis E.D."/>
            <person name="Hiller M."/>
            <person name="Vernes S.C."/>
            <person name="Myers E.W."/>
            <person name="Teeling E.C."/>
        </authorList>
    </citation>
    <scope>NUCLEOTIDE SEQUENCE [LARGE SCALE GENOMIC DNA]</scope>
    <source>
        <strain evidence="8">MRhiFer1</strain>
        <tissue evidence="8">Lung</tissue>
    </source>
</reference>
<dbReference type="Gene3D" id="3.30.920.20">
    <property type="entry name" value="Gas2-like domain"/>
    <property type="match status" value="1"/>
</dbReference>
<reference evidence="9" key="5">
    <citation type="submission" date="2025-05" db="UniProtKB">
        <authorList>
            <consortium name="Ensembl"/>
        </authorList>
    </citation>
    <scope>IDENTIFICATION</scope>
</reference>
<evidence type="ECO:0000313" key="10">
    <source>
        <dbReference type="Proteomes" id="UP000472240"/>
    </source>
</evidence>
<dbReference type="InterPro" id="IPR001715">
    <property type="entry name" value="CH_dom"/>
</dbReference>
<feature type="compositionally biased region" description="Basic residues" evidence="5">
    <location>
        <begin position="757"/>
        <end position="766"/>
    </location>
</feature>
<evidence type="ECO:0000256" key="5">
    <source>
        <dbReference type="SAM" id="MobiDB-lite"/>
    </source>
</evidence>
<feature type="compositionally biased region" description="Basic residues" evidence="5">
    <location>
        <begin position="774"/>
        <end position="785"/>
    </location>
</feature>
<dbReference type="SUPFAM" id="SSF47576">
    <property type="entry name" value="Calponin-homology domain, CH-domain"/>
    <property type="match status" value="1"/>
</dbReference>
<dbReference type="GO" id="GO:0005737">
    <property type="term" value="C:cytoplasm"/>
    <property type="evidence" value="ECO:0007669"/>
    <property type="project" value="TreeGrafter"/>
</dbReference>
<dbReference type="GO" id="GO:0008093">
    <property type="term" value="F:cytoskeletal anchor activity"/>
    <property type="evidence" value="ECO:0007669"/>
    <property type="project" value="TreeGrafter"/>
</dbReference>
<evidence type="ECO:0000259" key="6">
    <source>
        <dbReference type="PROSITE" id="PS50021"/>
    </source>
</evidence>
<comment type="subcellular location">
    <subcellularLocation>
        <location evidence="1">Cytoplasm</location>
        <location evidence="1">Cytoskeleton</location>
        <location evidence="1">Stress fiber</location>
    </subcellularLocation>
</comment>
<gene>
    <name evidence="9" type="primary">GAS2L2</name>
    <name evidence="8" type="ORF">mRhiFer1_005540</name>
</gene>
<dbReference type="GeneTree" id="ENSGT00940000162866"/>
<reference evidence="9 10" key="2">
    <citation type="journal article" date="2018" name="Annu Rev Anim Biosci">
        <title>Bat Biology, Genomes, and the Bat1K Project: To Generate Chromosome-Level Genomes for All Living Bat Species.</title>
        <authorList>
            <person name="Teeling E.C."/>
            <person name="Vernes S.C."/>
            <person name="Davalos L.M."/>
            <person name="Ray D.A."/>
            <person name="Gilbert M.T.P."/>
            <person name="Myers E."/>
        </authorList>
    </citation>
    <scope>NUCLEOTIDE SEQUENCE</scope>
</reference>
<dbReference type="SMART" id="SM00033">
    <property type="entry name" value="CH"/>
    <property type="match status" value="1"/>
</dbReference>
<evidence type="ECO:0000313" key="9">
    <source>
        <dbReference type="Ensembl" id="ENSRFEP00010031723.1"/>
    </source>
</evidence>
<dbReference type="OMA" id="HPAGLHY"/>
<sequence>MSQPEGRGRRPGTPGPPVRSIRPFKSSEQYLEAMKEDLAEWLRDLYGLDIDAANFLQVLETGAVLCQHANAITAAALAFLAEAPARAQRIPIPQAGVSCNGAAHPGTFQARDNVSNFIQWCRKEMGIQEVLMFETEDLVLRKNVKNVVLCLLELGHRAWRFGVAAPTLVQLEEEIEQELRQELALPPPESPLPTPPTRRLCHFRNLDQMVQSLVSHCTCPVQFSMVKVSEGKYRVGDSDTLIFIRVLRNHVMVRVGGGWDTLGHYLDKHDPCRCTSLSHKPGSFLKPPVPPVQHEVRVQDEPWQPQPTMTISRSQSPLPPVDWKTYTSSGQKLRPPASSSPIPRREWGAGAGVLRETAPFLRCQERPPAPCRRHLPAGDSSPIPQSSPTHRGRDPRCTSSRKREDRCTPELPRGRTPTSWVHEEPDNWGTHARAPTPQRLWASEATSKGIPARGPSPPPRSSSLAQLRGPRQPPWGEVEGTSSQFRERASVRSPSPVKGPTKIPVRLPAARPPTPGRSFPGTASGGPTTELGRSFIPLRATTGVLAGSRHGDCSVEGRQGVQKLDIRVTAEAGESWDLGPLNREGRYTPLPLEGTKEQAIYHSLEEELLANMKLLEVGAACPQGPGSGVIPRSGVYVPSLGGRWPEPGGPYDRVIQELAQGPPPLIKVDLGAWKTAPTGSPKLAVTTGPGSPKGKPGARDSVPRPKASLSAKGTRMRKVPTQGGQDCSDCTVSASPEDPTPSPSNLDSDKAKACLGKGKRTLRKPQRVPSIYKLKLRPRIRPRRDHRPEKRPSRIPKPLAYLRLRPARVPPSGRPRAAALGSKGGEAALVNGAWAGEKEEGKERKQPAAALESSPQPLGDLGTQQLDQVPLLPEEESWV</sequence>
<dbReference type="GO" id="GO:0045745">
    <property type="term" value="P:positive regulation of G protein-coupled receptor signaling pathway"/>
    <property type="evidence" value="ECO:0007669"/>
    <property type="project" value="Ensembl"/>
</dbReference>
<dbReference type="FunFam" id="3.30.920.20:FF:000004">
    <property type="entry name" value="GAS2-like protein 1 isoform X1"/>
    <property type="match status" value="1"/>
</dbReference>
<accession>A0A671G777</accession>
<dbReference type="GO" id="GO:0035371">
    <property type="term" value="C:microtubule plus-end"/>
    <property type="evidence" value="ECO:0007669"/>
    <property type="project" value="Ensembl"/>
</dbReference>
<dbReference type="Ensembl" id="ENSRFET00010034396.1">
    <property type="protein sequence ID" value="ENSRFEP00010031723.1"/>
    <property type="gene ID" value="ENSRFEG00010020946.1"/>
</dbReference>
<dbReference type="GO" id="GO:0001725">
    <property type="term" value="C:stress fiber"/>
    <property type="evidence" value="ECO:0007669"/>
    <property type="project" value="UniProtKB-SubCell"/>
</dbReference>
<dbReference type="GO" id="GO:0036064">
    <property type="term" value="C:ciliary basal body"/>
    <property type="evidence" value="ECO:0007669"/>
    <property type="project" value="Ensembl"/>
</dbReference>
<dbReference type="GO" id="GO:0051764">
    <property type="term" value="P:actin crosslink formation"/>
    <property type="evidence" value="ECO:0007669"/>
    <property type="project" value="TreeGrafter"/>
</dbReference>
<feature type="domain" description="GAR" evidence="7">
    <location>
        <begin position="201"/>
        <end position="273"/>
    </location>
</feature>
<organism evidence="9 10">
    <name type="scientific">Rhinolophus ferrumequinum</name>
    <name type="common">Greater horseshoe bat</name>
    <dbReference type="NCBI Taxonomy" id="59479"/>
    <lineage>
        <taxon>Eukaryota</taxon>
        <taxon>Metazoa</taxon>
        <taxon>Chordata</taxon>
        <taxon>Craniata</taxon>
        <taxon>Vertebrata</taxon>
        <taxon>Euteleostomi</taxon>
        <taxon>Mammalia</taxon>
        <taxon>Eutheria</taxon>
        <taxon>Laurasiatheria</taxon>
        <taxon>Chiroptera</taxon>
        <taxon>Yinpterochiroptera</taxon>
        <taxon>Rhinolophoidea</taxon>
        <taxon>Rhinolophidae</taxon>
        <taxon>Rhinolophinae</taxon>
        <taxon>Rhinolophus</taxon>
    </lineage>
</organism>
<dbReference type="Proteomes" id="UP000585614">
    <property type="component" value="Unassembled WGS sequence"/>
</dbReference>
<dbReference type="AlphaFoldDB" id="A0A671G777"/>
<dbReference type="Pfam" id="PF02187">
    <property type="entry name" value="GAS2"/>
    <property type="match status" value="1"/>
</dbReference>
<dbReference type="InterPro" id="IPR036534">
    <property type="entry name" value="GAR_dom_sf"/>
</dbReference>
<dbReference type="CTD" id="246176"/>
<evidence type="ECO:0000256" key="4">
    <source>
        <dbReference type="ARBA" id="ARBA00038441"/>
    </source>
</evidence>
<dbReference type="Gene3D" id="1.10.418.10">
    <property type="entry name" value="Calponin-like domain"/>
    <property type="match status" value="1"/>
</dbReference>
<evidence type="ECO:0000256" key="2">
    <source>
        <dbReference type="ARBA" id="ARBA00022490"/>
    </source>
</evidence>
<dbReference type="InterPro" id="IPR036872">
    <property type="entry name" value="CH_dom_sf"/>
</dbReference>
<comment type="similarity">
    <text evidence="4">Belongs to the GAS2 family.</text>
</comment>
<reference evidence="9 10" key="1">
    <citation type="journal article" date="2015" name="Annu Rev Anim Biosci">
        <title>The Genome 10K Project: a way forward.</title>
        <authorList>
            <person name="Koepfli K.P."/>
            <person name="Paten B."/>
            <person name="O'Brien S.J."/>
            <person name="Koepfli K.P."/>
            <person name="Paten B."/>
            <person name="Antunes A."/>
            <person name="Belov K."/>
            <person name="Bustamante C."/>
            <person name="Castoe T.A."/>
            <person name="Clawson H."/>
            <person name="Crawford A.J."/>
            <person name="Diekhans M."/>
            <person name="Distel D."/>
            <person name="Durbin R."/>
            <person name="Earl D."/>
            <person name="Fujita M.K."/>
            <person name="Gamble T."/>
            <person name="Georges A."/>
            <person name="Gemmell N."/>
            <person name="Gilbert M.T."/>
            <person name="Graves J.M."/>
            <person name="Green R.E."/>
            <person name="Hickey G."/>
            <person name="Jarvis E.D."/>
            <person name="Johnson W."/>
            <person name="Komissarov A."/>
            <person name="Korf I."/>
            <person name="Kuhn R."/>
            <person name="Larkin D.M."/>
            <person name="Lewin H."/>
            <person name="Lopez J.V."/>
            <person name="Ma J."/>
            <person name="Marques-Bonet T."/>
            <person name="Miller W."/>
            <person name="Murphy R."/>
            <person name="Pevzner P."/>
            <person name="Shapiro B."/>
            <person name="Steiner C."/>
            <person name="Tamazian G."/>
            <person name="Venkatesh B."/>
            <person name="Wang J."/>
            <person name="Wayne R."/>
            <person name="Wiley E."/>
            <person name="Yang H."/>
            <person name="Zhang G."/>
            <person name="Haussler D."/>
            <person name="Ryder O."/>
            <person name="O'Brien S.J."/>
        </authorList>
    </citation>
    <scope>NUCLEOTIDE SEQUENCE</scope>
</reference>
<reference evidence="9 10" key="3">
    <citation type="submission" date="2018-12" db="EMBL/GenBank/DDBJ databases">
        <title>G10K-VGP greater horseshoe bat female genome, primary haplotype.</title>
        <authorList>
            <person name="Teeling E."/>
            <person name="Myers G."/>
            <person name="Vernes S."/>
            <person name="Pippel M."/>
            <person name="Winkler S."/>
            <person name="Fedrigo O."/>
            <person name="Rhie A."/>
            <person name="Koren S."/>
            <person name="Phillippy A."/>
            <person name="Lewin H."/>
            <person name="Damas J."/>
            <person name="Howe K."/>
            <person name="Mountcastle J."/>
            <person name="Jarvis E.D."/>
        </authorList>
    </citation>
    <scope>NUCLEOTIDE SEQUENCE [LARGE SCALE GENOMIC DNA]</scope>
</reference>
<dbReference type="GO" id="GO:0005884">
    <property type="term" value="C:actin filament"/>
    <property type="evidence" value="ECO:0007669"/>
    <property type="project" value="Ensembl"/>
</dbReference>
<dbReference type="GO" id="GO:0031110">
    <property type="term" value="P:regulation of microtubule polymerization or depolymerization"/>
    <property type="evidence" value="ECO:0007669"/>
    <property type="project" value="Ensembl"/>
</dbReference>
<dbReference type="GO" id="GO:0001578">
    <property type="term" value="P:microtubule bundle formation"/>
    <property type="evidence" value="ECO:0007669"/>
    <property type="project" value="Ensembl"/>
</dbReference>
<feature type="region of interest" description="Disordered" evidence="5">
    <location>
        <begin position="1"/>
        <end position="22"/>
    </location>
</feature>
<dbReference type="RefSeq" id="XP_032946640.1">
    <property type="nucleotide sequence ID" value="XM_033090749.1"/>
</dbReference>
<dbReference type="GeneID" id="117013515"/>
<feature type="region of interest" description="Disordered" evidence="5">
    <location>
        <begin position="358"/>
        <end position="531"/>
    </location>
</feature>
<dbReference type="InterPro" id="IPR003108">
    <property type="entry name" value="GAR_dom"/>
</dbReference>
<dbReference type="GO" id="GO:0001965">
    <property type="term" value="F:G-protein alpha-subunit binding"/>
    <property type="evidence" value="ECO:0007669"/>
    <property type="project" value="Ensembl"/>
</dbReference>
<feature type="compositionally biased region" description="Polar residues" evidence="5">
    <location>
        <begin position="722"/>
        <end position="734"/>
    </location>
</feature>
<name>A0A671G777_RHIFE</name>
<protein>
    <submittedName>
        <fullName evidence="8 9">Growth arrest specific 2 like 2</fullName>
    </submittedName>
</protein>
<keyword evidence="3" id="KW-0206">Cytoskeleton</keyword>
<evidence type="ECO:0000259" key="7">
    <source>
        <dbReference type="PROSITE" id="PS51460"/>
    </source>
</evidence>
<dbReference type="Proteomes" id="UP000472240">
    <property type="component" value="Chromosome 21"/>
</dbReference>
<proteinExistence type="inferred from homology"/>
<feature type="domain" description="Calponin-homology (CH)" evidence="6">
    <location>
        <begin position="32"/>
        <end position="159"/>
    </location>
</feature>
<dbReference type="OrthoDB" id="206130at2759"/>